<name>A0ABX8W5Y4_9LACO</name>
<evidence type="ECO:0000313" key="2">
    <source>
        <dbReference type="EMBL" id="QYN52664.1"/>
    </source>
</evidence>
<dbReference type="Proteomes" id="UP000826550">
    <property type="component" value="Chromosome"/>
</dbReference>
<dbReference type="EMBL" id="CP048268">
    <property type="protein sequence ID" value="QYN52664.1"/>
    <property type="molecule type" value="Genomic_DNA"/>
</dbReference>
<evidence type="ECO:0000256" key="1">
    <source>
        <dbReference type="SAM" id="Phobius"/>
    </source>
</evidence>
<proteinExistence type="predicted"/>
<reference evidence="2 3" key="1">
    <citation type="submission" date="2020-01" db="EMBL/GenBank/DDBJ databases">
        <title>Vast differences in strain-level diversity in the gut microbiota of two closely related honey bee species.</title>
        <authorList>
            <person name="Ellegaard K.M."/>
            <person name="Suenami S."/>
            <person name="Miyazaki R."/>
            <person name="Engel P."/>
        </authorList>
    </citation>
    <scope>NUCLEOTIDE SEQUENCE [LARGE SCALE GENOMIC DNA]</scope>
    <source>
        <strain evidence="2 3">ESL0416</strain>
    </source>
</reference>
<accession>A0ABX8W5Y4</accession>
<feature type="transmembrane region" description="Helical" evidence="1">
    <location>
        <begin position="12"/>
        <end position="34"/>
    </location>
</feature>
<dbReference type="RefSeq" id="WP_220221043.1">
    <property type="nucleotide sequence ID" value="NZ_CP048268.1"/>
</dbReference>
<keyword evidence="1" id="KW-1133">Transmembrane helix</keyword>
<keyword evidence="1" id="KW-0472">Membrane</keyword>
<keyword evidence="3" id="KW-1185">Reference proteome</keyword>
<sequence length="103" mass="11970">MKINLRNDDTGVIKQVKIGPSWTALFFGFFVPLFRADWKFFIIFFIFFVIGCMTFGIVGLIIDIIGCVKYNDWYISDLLSQHYRPADDVAAEALKQRGLYFKN</sequence>
<gene>
    <name evidence="2" type="ORF">GYM71_04270</name>
</gene>
<organism evidence="2 3">
    <name type="scientific">Lactobacillus panisapium</name>
    <dbReference type="NCBI Taxonomy" id="2012495"/>
    <lineage>
        <taxon>Bacteria</taxon>
        <taxon>Bacillati</taxon>
        <taxon>Bacillota</taxon>
        <taxon>Bacilli</taxon>
        <taxon>Lactobacillales</taxon>
        <taxon>Lactobacillaceae</taxon>
        <taxon>Lactobacillus</taxon>
    </lineage>
</organism>
<protein>
    <submittedName>
        <fullName evidence="2">DUF2628 domain-containing protein</fullName>
    </submittedName>
</protein>
<evidence type="ECO:0000313" key="3">
    <source>
        <dbReference type="Proteomes" id="UP000826550"/>
    </source>
</evidence>
<keyword evidence="1" id="KW-0812">Transmembrane</keyword>
<feature type="transmembrane region" description="Helical" evidence="1">
    <location>
        <begin position="40"/>
        <end position="62"/>
    </location>
</feature>